<comment type="caution">
    <text evidence="1">The sequence shown here is derived from an EMBL/GenBank/DDBJ whole genome shotgun (WGS) entry which is preliminary data.</text>
</comment>
<protein>
    <submittedName>
        <fullName evidence="1">Uncharacterized protein</fullName>
    </submittedName>
</protein>
<dbReference type="EMBL" id="BIFT01000001">
    <property type="protein sequence ID" value="GCE28730.1"/>
    <property type="molecule type" value="Genomic_DNA"/>
</dbReference>
<dbReference type="OrthoDB" id="9917147at2"/>
<reference evidence="2" key="1">
    <citation type="submission" date="2018-12" db="EMBL/GenBank/DDBJ databases">
        <title>Tengunoibacter tsumagoiensis gen. nov., sp. nov., Dictyobacter kobayashii sp. nov., D. alpinus sp. nov., and D. joshuensis sp. nov. and description of Dictyobacteraceae fam. nov. within the order Ktedonobacterales isolated from Tengu-no-mugimeshi.</title>
        <authorList>
            <person name="Wang C.M."/>
            <person name="Zheng Y."/>
            <person name="Sakai Y."/>
            <person name="Toyoda A."/>
            <person name="Minakuchi Y."/>
            <person name="Abe K."/>
            <person name="Yokota A."/>
            <person name="Yabe S."/>
        </authorList>
    </citation>
    <scope>NUCLEOTIDE SEQUENCE [LARGE SCALE GENOMIC DNA]</scope>
    <source>
        <strain evidence="2">Uno16</strain>
    </source>
</reference>
<dbReference type="Proteomes" id="UP000287171">
    <property type="component" value="Unassembled WGS sequence"/>
</dbReference>
<sequence length="130" mass="15380">MPVTSIPEIEDPPVRLPETRPRRWRNRWWPWSRSRIGLDLDSDNDQLILHNTTSVAWMLHHGYHRLGPIEPEQDLTLHISKHGTLSALPQTTPDAVEYLVLPLHQRINEIYIYRRTFTRALEVYDMRAVP</sequence>
<proteinExistence type="predicted"/>
<keyword evidence="2" id="KW-1185">Reference proteome</keyword>
<evidence type="ECO:0000313" key="1">
    <source>
        <dbReference type="EMBL" id="GCE28730.1"/>
    </source>
</evidence>
<dbReference type="RefSeq" id="WP_126628911.1">
    <property type="nucleotide sequence ID" value="NZ_BIFT01000001.1"/>
</dbReference>
<dbReference type="AlphaFoldDB" id="A0A402BBR1"/>
<accession>A0A402BBR1</accession>
<organism evidence="1 2">
    <name type="scientific">Dictyobacter alpinus</name>
    <dbReference type="NCBI Taxonomy" id="2014873"/>
    <lineage>
        <taxon>Bacteria</taxon>
        <taxon>Bacillati</taxon>
        <taxon>Chloroflexota</taxon>
        <taxon>Ktedonobacteria</taxon>
        <taxon>Ktedonobacterales</taxon>
        <taxon>Dictyobacteraceae</taxon>
        <taxon>Dictyobacter</taxon>
    </lineage>
</organism>
<name>A0A402BBR1_9CHLR</name>
<gene>
    <name evidence="1" type="ORF">KDA_42140</name>
</gene>
<evidence type="ECO:0000313" key="2">
    <source>
        <dbReference type="Proteomes" id="UP000287171"/>
    </source>
</evidence>